<dbReference type="InterPro" id="IPR012902">
    <property type="entry name" value="N_methyl_site"/>
</dbReference>
<dbReference type="KEGG" id="amob:HG15A2_30920"/>
<dbReference type="InterPro" id="IPR027558">
    <property type="entry name" value="Pre_pil_HX9DG_C"/>
</dbReference>
<sequence length="376" mass="40992">MSKSTPHVKRHNNRSSGRAFTLVELLVVIAIIGVLVGLLLPAVQAAREAARRSQCLNNIKNVALAVLTYESSRQKFPPAYLALKDPSTGELEKFGGTGLGRPTRENWAIMILPQMEQQALRDSFVLDDFNVWIGHDSNREARGTSLAIMRCPTDPNLDTPCGIEGGNWARGNYGINMVQSGDLWGYRAWDDTDGPREGSLGPRKGISYINKSQEIGDVTDGTSNTILLAELRAGLSEQDPRGCWALGQAGASAHAHHATSWSNAPNNCDPFTTDVLVNAKAIIDSVGAETLRSECMHPYSSGTWSYKSVVRSLHPGGAMIAMADGSARMVSDFVDKGTYQAAVGNEYTEVYQDPTKFRVWERLNVSNDAYPIEGEF</sequence>
<reference evidence="2 3" key="1">
    <citation type="submission" date="2019-02" db="EMBL/GenBank/DDBJ databases">
        <title>Deep-cultivation of Planctomycetes and their phenomic and genomic characterization uncovers novel biology.</title>
        <authorList>
            <person name="Wiegand S."/>
            <person name="Jogler M."/>
            <person name="Boedeker C."/>
            <person name="Pinto D."/>
            <person name="Vollmers J."/>
            <person name="Rivas-Marin E."/>
            <person name="Kohn T."/>
            <person name="Peeters S.H."/>
            <person name="Heuer A."/>
            <person name="Rast P."/>
            <person name="Oberbeckmann S."/>
            <person name="Bunk B."/>
            <person name="Jeske O."/>
            <person name="Meyerdierks A."/>
            <person name="Storesund J.E."/>
            <person name="Kallscheuer N."/>
            <person name="Luecker S."/>
            <person name="Lage O.M."/>
            <person name="Pohl T."/>
            <person name="Merkel B.J."/>
            <person name="Hornburger P."/>
            <person name="Mueller R.-W."/>
            <person name="Bruemmer F."/>
            <person name="Labrenz M."/>
            <person name="Spormann A.M."/>
            <person name="Op den Camp H."/>
            <person name="Overmann J."/>
            <person name="Amann R."/>
            <person name="Jetten M.S.M."/>
            <person name="Mascher T."/>
            <person name="Medema M.H."/>
            <person name="Devos D.P."/>
            <person name="Kaster A.-K."/>
            <person name="Ovreas L."/>
            <person name="Rohde M."/>
            <person name="Galperin M.Y."/>
            <person name="Jogler C."/>
        </authorList>
    </citation>
    <scope>NUCLEOTIDE SEQUENCE [LARGE SCALE GENOMIC DNA]</scope>
    <source>
        <strain evidence="2 3">HG15A2</strain>
    </source>
</reference>
<feature type="domain" description="DUF1559" evidence="1">
    <location>
        <begin position="44"/>
        <end position="336"/>
    </location>
</feature>
<name>A0A517MY06_9BACT</name>
<dbReference type="InterPro" id="IPR011453">
    <property type="entry name" value="DUF1559"/>
</dbReference>
<protein>
    <recommendedName>
        <fullName evidence="1">DUF1559 domain-containing protein</fullName>
    </recommendedName>
</protein>
<proteinExistence type="predicted"/>
<dbReference type="NCBIfam" id="TIGR02532">
    <property type="entry name" value="IV_pilin_GFxxxE"/>
    <property type="match status" value="1"/>
</dbReference>
<dbReference type="AlphaFoldDB" id="A0A517MY06"/>
<keyword evidence="3" id="KW-1185">Reference proteome</keyword>
<dbReference type="InterPro" id="IPR045584">
    <property type="entry name" value="Pilin-like"/>
</dbReference>
<dbReference type="Gene3D" id="3.30.700.10">
    <property type="entry name" value="Glycoprotein, Type 4 Pilin"/>
    <property type="match status" value="1"/>
</dbReference>
<dbReference type="Proteomes" id="UP000319852">
    <property type="component" value="Chromosome"/>
</dbReference>
<evidence type="ECO:0000313" key="3">
    <source>
        <dbReference type="Proteomes" id="UP000319852"/>
    </source>
</evidence>
<dbReference type="NCBIfam" id="TIGR04294">
    <property type="entry name" value="pre_pil_HX9DG"/>
    <property type="match status" value="1"/>
</dbReference>
<dbReference type="Pfam" id="PF07963">
    <property type="entry name" value="N_methyl"/>
    <property type="match status" value="1"/>
</dbReference>
<dbReference type="EMBL" id="CP036263">
    <property type="protein sequence ID" value="QDS99762.1"/>
    <property type="molecule type" value="Genomic_DNA"/>
</dbReference>
<dbReference type="Pfam" id="PF07596">
    <property type="entry name" value="SBP_bac_10"/>
    <property type="match status" value="1"/>
</dbReference>
<evidence type="ECO:0000259" key="1">
    <source>
        <dbReference type="Pfam" id="PF07596"/>
    </source>
</evidence>
<gene>
    <name evidence="2" type="ORF">HG15A2_30920</name>
</gene>
<dbReference type="OrthoDB" id="275178at2"/>
<evidence type="ECO:0000313" key="2">
    <source>
        <dbReference type="EMBL" id="QDS99762.1"/>
    </source>
</evidence>
<organism evidence="2 3">
    <name type="scientific">Adhaeretor mobilis</name>
    <dbReference type="NCBI Taxonomy" id="1930276"/>
    <lineage>
        <taxon>Bacteria</taxon>
        <taxon>Pseudomonadati</taxon>
        <taxon>Planctomycetota</taxon>
        <taxon>Planctomycetia</taxon>
        <taxon>Pirellulales</taxon>
        <taxon>Lacipirellulaceae</taxon>
        <taxon>Adhaeretor</taxon>
    </lineage>
</organism>
<accession>A0A517MY06</accession>
<dbReference type="SUPFAM" id="SSF54523">
    <property type="entry name" value="Pili subunits"/>
    <property type="match status" value="1"/>
</dbReference>
<dbReference type="RefSeq" id="WP_145060931.1">
    <property type="nucleotide sequence ID" value="NZ_CP036263.1"/>
</dbReference>
<dbReference type="PANTHER" id="PTHR30093:SF2">
    <property type="entry name" value="TYPE II SECRETION SYSTEM PROTEIN H"/>
    <property type="match status" value="1"/>
</dbReference>
<dbReference type="PANTHER" id="PTHR30093">
    <property type="entry name" value="GENERAL SECRETION PATHWAY PROTEIN G"/>
    <property type="match status" value="1"/>
</dbReference>